<organism evidence="3 4">
    <name type="scientific">Pendulispora albinea</name>
    <dbReference type="NCBI Taxonomy" id="2741071"/>
    <lineage>
        <taxon>Bacteria</taxon>
        <taxon>Pseudomonadati</taxon>
        <taxon>Myxococcota</taxon>
        <taxon>Myxococcia</taxon>
        <taxon>Myxococcales</taxon>
        <taxon>Sorangiineae</taxon>
        <taxon>Pendulisporaceae</taxon>
        <taxon>Pendulispora</taxon>
    </lineage>
</organism>
<gene>
    <name evidence="3" type="ORF">LZC94_45450</name>
</gene>
<dbReference type="EMBL" id="CP089984">
    <property type="protein sequence ID" value="WXB15054.1"/>
    <property type="molecule type" value="Genomic_DNA"/>
</dbReference>
<protein>
    <recommendedName>
        <fullName evidence="5">SIS domain-containing protein</fullName>
    </recommendedName>
</protein>
<dbReference type="PANTHER" id="PTHR10088:SF4">
    <property type="entry name" value="GLUCOKINASE REGULATORY PROTEIN"/>
    <property type="match status" value="1"/>
</dbReference>
<reference evidence="3 4" key="1">
    <citation type="submission" date="2021-12" db="EMBL/GenBank/DDBJ databases">
        <title>Discovery of the Pendulisporaceae a myxobacterial family with distinct sporulation behavior and unique specialized metabolism.</title>
        <authorList>
            <person name="Garcia R."/>
            <person name="Popoff A."/>
            <person name="Bader C.D."/>
            <person name="Loehr J."/>
            <person name="Walesch S."/>
            <person name="Walt C."/>
            <person name="Boldt J."/>
            <person name="Bunk B."/>
            <person name="Haeckl F.J.F.P.J."/>
            <person name="Gunesch A.P."/>
            <person name="Birkelbach J."/>
            <person name="Nuebel U."/>
            <person name="Pietschmann T."/>
            <person name="Bach T."/>
            <person name="Mueller R."/>
        </authorList>
    </citation>
    <scope>NUCLEOTIDE SEQUENCE [LARGE SCALE GENOMIC DNA]</scope>
    <source>
        <strain evidence="3 4">MSr11954</strain>
    </source>
</reference>
<dbReference type="InterPro" id="IPR040190">
    <property type="entry name" value="MURQ/GCKR"/>
</dbReference>
<evidence type="ECO:0000313" key="4">
    <source>
        <dbReference type="Proteomes" id="UP001370348"/>
    </source>
</evidence>
<evidence type="ECO:0000256" key="1">
    <source>
        <dbReference type="ARBA" id="ARBA00023277"/>
    </source>
</evidence>
<keyword evidence="4" id="KW-1185">Reference proteome</keyword>
<evidence type="ECO:0008006" key="5">
    <source>
        <dbReference type="Google" id="ProtNLM"/>
    </source>
</evidence>
<sequence length="696" mass="76438">MLTASAGCEDSKTSSSSDPLLDLLGVTPTDESIDYVKNKTQFQLHTLKTEQRHPRTWTLSERAPQDLPGGLDMLFSVDDDIAQKVQAFVQDSSLVRKLSDAIEKALLERRKIYVYGTGATGRLAKEMESTFWRPYWRKIDGAIKAKLEPHLGSAIEERLIGEMTGADRALISSLEGFEDLQLIGRLQLKDHGITKGDVVIEVTEGGETSAGIGTVLGAHDQWKEASGYDAAEASKYLFFLYNNPDDVLLPFDRSRSVIQEAGITKVNLTTGPQAITGSTRMQATTIETFILAHAAQDAVGRVLRGLVAKGVLTTDDLARLGFAQEVSLEKRLEGFAGLLAEVKKTVPNLAKLTQLEADTYRDGHFSTYFANRGLITVFIDGTERSPTFRLAKLDRIDATQRQSWFQVWTPAKDKREAWQAFLGRPFHGLKSEIYRDPFAAIEDTYLRGAALRSLTDAGDEQQDLYDFSFSDASIQRTGPKPGDLGVMIAVDDESSQLADSKSEFDRFAAVFDGAQAKLGLVVVGAGADPEWRGASKGAPTIHIQVGNTNDPFGVDQQIALKMLLNAHSTAIMARLGKVVGNTMTNVSPSNLKLIGRATYLIKLHVDDVFNDERWQAKHGKRELLSYAQANAVLYDVIPYVKDKQSKGDQSAAEVSLAIVRILESLRLGRRVSHDEALDRLKNGGGLNGYLANVRTQ</sequence>
<feature type="region of interest" description="Disordered" evidence="2">
    <location>
        <begin position="1"/>
        <end position="20"/>
    </location>
</feature>
<evidence type="ECO:0000313" key="3">
    <source>
        <dbReference type="EMBL" id="WXB15054.1"/>
    </source>
</evidence>
<dbReference type="RefSeq" id="WP_394824678.1">
    <property type="nucleotide sequence ID" value="NZ_CP089984.1"/>
</dbReference>
<dbReference type="Proteomes" id="UP001370348">
    <property type="component" value="Chromosome"/>
</dbReference>
<dbReference type="Gene3D" id="3.40.50.10490">
    <property type="entry name" value="Glucose-6-phosphate isomerase like protein, domain 1"/>
    <property type="match status" value="2"/>
</dbReference>
<dbReference type="PANTHER" id="PTHR10088">
    <property type="entry name" value="GLUCOKINASE REGULATORY PROTEIN"/>
    <property type="match status" value="1"/>
</dbReference>
<proteinExistence type="predicted"/>
<dbReference type="SUPFAM" id="SSF53697">
    <property type="entry name" value="SIS domain"/>
    <property type="match status" value="1"/>
</dbReference>
<evidence type="ECO:0000256" key="2">
    <source>
        <dbReference type="SAM" id="MobiDB-lite"/>
    </source>
</evidence>
<keyword evidence="1" id="KW-0119">Carbohydrate metabolism</keyword>
<accession>A0ABZ2LVU7</accession>
<dbReference type="InterPro" id="IPR046348">
    <property type="entry name" value="SIS_dom_sf"/>
</dbReference>
<name>A0ABZ2LVU7_9BACT</name>